<dbReference type="Proteomes" id="UP000265715">
    <property type="component" value="Unassembled WGS sequence"/>
</dbReference>
<dbReference type="RefSeq" id="WP_119315464.1">
    <property type="nucleotide sequence ID" value="NZ_QXDL01000102.1"/>
</dbReference>
<comment type="caution">
    <text evidence="1">The sequence shown here is derived from an EMBL/GenBank/DDBJ whole genome shotgun (WGS) entry which is preliminary data.</text>
</comment>
<sequence length="84" mass="9420">MLGVSFALSTRSHPLTPPDLGFAVLQVGGEYFLVAGPRGFVRHAVGMSLPTPWQLFAQIRDTQTIRPLREAMTQAMERYRRFAT</sequence>
<accession>A0A399EHQ8</accession>
<evidence type="ECO:0000313" key="1">
    <source>
        <dbReference type="EMBL" id="RIH83033.1"/>
    </source>
</evidence>
<evidence type="ECO:0000313" key="2">
    <source>
        <dbReference type="Proteomes" id="UP000265715"/>
    </source>
</evidence>
<proteinExistence type="predicted"/>
<keyword evidence="2" id="KW-1185">Reference proteome</keyword>
<reference evidence="1 2" key="1">
    <citation type="submission" date="2018-08" db="EMBL/GenBank/DDBJ databases">
        <title>Meiothermus terrae DSM 26712 genome sequencing project.</title>
        <authorList>
            <person name="Da Costa M.S."/>
            <person name="Albuquerque L."/>
            <person name="Raposo P."/>
            <person name="Froufe H.J.C."/>
            <person name="Barroso C.S."/>
            <person name="Egas C."/>
        </authorList>
    </citation>
    <scope>NUCLEOTIDE SEQUENCE [LARGE SCALE GENOMIC DNA]</scope>
    <source>
        <strain evidence="1 2">DSM 26712</strain>
    </source>
</reference>
<name>A0A399EHQ8_9DEIN</name>
<dbReference type="AlphaFoldDB" id="A0A399EHQ8"/>
<organism evidence="1 2">
    <name type="scientific">Calidithermus terrae</name>
    <dbReference type="NCBI Taxonomy" id="1408545"/>
    <lineage>
        <taxon>Bacteria</taxon>
        <taxon>Thermotogati</taxon>
        <taxon>Deinococcota</taxon>
        <taxon>Deinococci</taxon>
        <taxon>Thermales</taxon>
        <taxon>Thermaceae</taxon>
        <taxon>Calidithermus</taxon>
    </lineage>
</organism>
<dbReference type="EMBL" id="QXDL01000102">
    <property type="protein sequence ID" value="RIH83033.1"/>
    <property type="molecule type" value="Genomic_DNA"/>
</dbReference>
<gene>
    <name evidence="1" type="ORF">Mterra_02439</name>
</gene>
<protein>
    <submittedName>
        <fullName evidence="1">Uncharacterized protein</fullName>
    </submittedName>
</protein>